<gene>
    <name evidence="1" type="ORF">F0185_04115</name>
</gene>
<dbReference type="RefSeq" id="WP_167221834.1">
    <property type="nucleotide sequence ID" value="NZ_VUYU01000002.1"/>
</dbReference>
<keyword evidence="2" id="KW-1185">Reference proteome</keyword>
<name>A0ABX0LD36_9BURK</name>
<reference evidence="1 2" key="1">
    <citation type="submission" date="2019-09" db="EMBL/GenBank/DDBJ databases">
        <title>Taxonomy of Antarctic Massilia spp.: description of Massilia rubra sp. nov., Massilia aquatica sp. nov., Massilia mucilaginosa sp. nov., Massilia frigida sp. nov. isolated from streams, lakes and regoliths.</title>
        <authorList>
            <person name="Holochova P."/>
            <person name="Sedlacek I."/>
            <person name="Kralova S."/>
            <person name="Maslanova I."/>
            <person name="Busse H.-J."/>
            <person name="Stankova E."/>
            <person name="Vrbovska V."/>
            <person name="Kovarovic V."/>
            <person name="Bartak M."/>
            <person name="Svec P."/>
            <person name="Pantucek R."/>
        </authorList>
    </citation>
    <scope>NUCLEOTIDE SEQUENCE [LARGE SCALE GENOMIC DNA]</scope>
    <source>
        <strain evidence="1 2">CCM 8692</strain>
    </source>
</reference>
<evidence type="ECO:0000313" key="2">
    <source>
        <dbReference type="Proteomes" id="UP000785613"/>
    </source>
</evidence>
<organism evidence="1 2">
    <name type="scientific">Massilia rubra</name>
    <dbReference type="NCBI Taxonomy" id="2607910"/>
    <lineage>
        <taxon>Bacteria</taxon>
        <taxon>Pseudomonadati</taxon>
        <taxon>Pseudomonadota</taxon>
        <taxon>Betaproteobacteria</taxon>
        <taxon>Burkholderiales</taxon>
        <taxon>Oxalobacteraceae</taxon>
        <taxon>Telluria group</taxon>
        <taxon>Massilia</taxon>
    </lineage>
</organism>
<sequence length="244" mass="25992">MQKMMSELSRLYLPAGALSLELLAQRRAGHSALAIELAEGGMTRALVIRFRKMPGAGEAQHWDQLCALANGLQAELGFPAPAVSISGSDGYYLWMSLETPTPIAQVRTFLELVRKAYVPAMAPFDDAAGAAVELPPCLDPRTGKWAAFIDAGLGAAFAEESGLEMAPPLAAQAALLERLERISAKQFQQALEVLGAAHGAPAVSAARAVPSAPDGLLLRDATLEDIVRFLHAKNIEPTFRHLIS</sequence>
<protein>
    <submittedName>
        <fullName evidence="1">Uncharacterized protein</fullName>
    </submittedName>
</protein>
<dbReference type="Proteomes" id="UP000785613">
    <property type="component" value="Unassembled WGS sequence"/>
</dbReference>
<accession>A0ABX0LD36</accession>
<proteinExistence type="predicted"/>
<comment type="caution">
    <text evidence="1">The sequence shown here is derived from an EMBL/GenBank/DDBJ whole genome shotgun (WGS) entry which is preliminary data.</text>
</comment>
<evidence type="ECO:0000313" key="1">
    <source>
        <dbReference type="EMBL" id="NHZ32773.1"/>
    </source>
</evidence>
<dbReference type="EMBL" id="VUYU01000002">
    <property type="protein sequence ID" value="NHZ32773.1"/>
    <property type="molecule type" value="Genomic_DNA"/>
</dbReference>